<dbReference type="PANTHER" id="PTHR19446">
    <property type="entry name" value="REVERSE TRANSCRIPTASES"/>
    <property type="match status" value="1"/>
</dbReference>
<evidence type="ECO:0008006" key="3">
    <source>
        <dbReference type="Google" id="ProtNLM"/>
    </source>
</evidence>
<comment type="caution">
    <text evidence="1">The sequence shown here is derived from an EMBL/GenBank/DDBJ whole genome shotgun (WGS) entry which is preliminary data.</text>
</comment>
<accession>A0AAV7N9C8</accession>
<dbReference type="Proteomes" id="UP001066276">
    <property type="component" value="Chromosome 8"/>
</dbReference>
<keyword evidence="2" id="KW-1185">Reference proteome</keyword>
<dbReference type="EMBL" id="JANPWB010000012">
    <property type="protein sequence ID" value="KAJ1112662.1"/>
    <property type="molecule type" value="Genomic_DNA"/>
</dbReference>
<organism evidence="1 2">
    <name type="scientific">Pleurodeles waltl</name>
    <name type="common">Iberian ribbed newt</name>
    <dbReference type="NCBI Taxonomy" id="8319"/>
    <lineage>
        <taxon>Eukaryota</taxon>
        <taxon>Metazoa</taxon>
        <taxon>Chordata</taxon>
        <taxon>Craniata</taxon>
        <taxon>Vertebrata</taxon>
        <taxon>Euteleostomi</taxon>
        <taxon>Amphibia</taxon>
        <taxon>Batrachia</taxon>
        <taxon>Caudata</taxon>
        <taxon>Salamandroidea</taxon>
        <taxon>Salamandridae</taxon>
        <taxon>Pleurodelinae</taxon>
        <taxon>Pleurodeles</taxon>
    </lineage>
</organism>
<dbReference type="AlphaFoldDB" id="A0AAV7N9C8"/>
<evidence type="ECO:0000313" key="1">
    <source>
        <dbReference type="EMBL" id="KAJ1112662.1"/>
    </source>
</evidence>
<gene>
    <name evidence="1" type="ORF">NDU88_000923</name>
</gene>
<evidence type="ECO:0000313" key="2">
    <source>
        <dbReference type="Proteomes" id="UP001066276"/>
    </source>
</evidence>
<protein>
    <recommendedName>
        <fullName evidence="3">Reverse transcriptase domain-containing protein</fullName>
    </recommendedName>
</protein>
<reference evidence="1" key="1">
    <citation type="journal article" date="2022" name="bioRxiv">
        <title>Sequencing and chromosome-scale assembly of the giantPleurodeles waltlgenome.</title>
        <authorList>
            <person name="Brown T."/>
            <person name="Elewa A."/>
            <person name="Iarovenko S."/>
            <person name="Subramanian E."/>
            <person name="Araus A.J."/>
            <person name="Petzold A."/>
            <person name="Susuki M."/>
            <person name="Suzuki K.-i.T."/>
            <person name="Hayashi T."/>
            <person name="Toyoda A."/>
            <person name="Oliveira C."/>
            <person name="Osipova E."/>
            <person name="Leigh N.D."/>
            <person name="Simon A."/>
            <person name="Yun M.H."/>
        </authorList>
    </citation>
    <scope>NUCLEOTIDE SEQUENCE</scope>
    <source>
        <strain evidence="1">20211129_DDA</strain>
        <tissue evidence="1">Liver</tissue>
    </source>
</reference>
<sequence length="104" mass="11767">MWEGLIVMILKPSAASSDPASHRPITMINLDLKFLCKILATRLGPEVTRLIHPDQCRFIPGRNKTMNIRRLMHVLHGAEDREDDLALVSVDIVRRLIPSIGITF</sequence>
<name>A0AAV7N9C8_PLEWA</name>
<proteinExistence type="predicted"/>